<dbReference type="AlphaFoldDB" id="A0A0D3I0J1"/>
<reference evidence="2" key="2">
    <citation type="submission" date="2024-10" db="UniProtKB">
        <authorList>
            <consortium name="EnsemblProtists"/>
        </authorList>
    </citation>
    <scope>IDENTIFICATION</scope>
</reference>
<sequence>MFPSTPNAALGGTTPATKKRPHELEPESSSAYSDRHPSKAARTGAGGLDGGVSDIKESATKSAAAEESAAEEAPTEEAVVAEEIESAADTLKTLGADALSSGTAEQLRGIAMSLWKLNDTFEQREAARKEAAAAVPTDDTFLGARVRLELDIVEQIVLQLPPKGMGVAARVNRHFLQALPNDPRRRNLGLAVDADEKVTTELLSQLEQQVDQVPALLERSEVEDLRRLGSFHHSVLHTLLDDERLLKLLEAADLSGMMAWRIMVKGKPTPAWAQRNKSAVEAALRASDPYSDEIFIRLCLLFRLMPASVAEEHVEDIGAVLARIAGSSCSPLMIGMLLDLLARLSTPHLARIRAKIDECWSACQANHAFNHLAIAPKVRALLAQANGTSI</sequence>
<evidence type="ECO:0000256" key="1">
    <source>
        <dbReference type="SAM" id="MobiDB-lite"/>
    </source>
</evidence>
<dbReference type="EnsemblProtists" id="EOD04776">
    <property type="protein sequence ID" value="EOD04776"/>
    <property type="gene ID" value="EMIHUDRAFT_250440"/>
</dbReference>
<keyword evidence="3" id="KW-1185">Reference proteome</keyword>
<dbReference type="GeneID" id="17250929"/>
<evidence type="ECO:0000313" key="2">
    <source>
        <dbReference type="EnsemblProtists" id="EOD04776"/>
    </source>
</evidence>
<organism evidence="2 3">
    <name type="scientific">Emiliania huxleyi (strain CCMP1516)</name>
    <dbReference type="NCBI Taxonomy" id="280463"/>
    <lineage>
        <taxon>Eukaryota</taxon>
        <taxon>Haptista</taxon>
        <taxon>Haptophyta</taxon>
        <taxon>Prymnesiophyceae</taxon>
        <taxon>Isochrysidales</taxon>
        <taxon>Noelaerhabdaceae</taxon>
        <taxon>Emiliania</taxon>
    </lineage>
</organism>
<name>A0A0D3I0J1_EMIH1</name>
<dbReference type="KEGG" id="ehx:EMIHUDRAFT_250440"/>
<dbReference type="Proteomes" id="UP000013827">
    <property type="component" value="Unassembled WGS sequence"/>
</dbReference>
<dbReference type="RefSeq" id="XP_005757205.1">
    <property type="nucleotide sequence ID" value="XM_005757148.1"/>
</dbReference>
<dbReference type="HOGENOM" id="CLU_726526_0_0_1"/>
<proteinExistence type="predicted"/>
<evidence type="ECO:0000313" key="3">
    <source>
        <dbReference type="Proteomes" id="UP000013827"/>
    </source>
</evidence>
<protein>
    <submittedName>
        <fullName evidence="2">Uncharacterized protein</fullName>
    </submittedName>
</protein>
<feature type="compositionally biased region" description="Acidic residues" evidence="1">
    <location>
        <begin position="68"/>
        <end position="78"/>
    </location>
</feature>
<reference evidence="3" key="1">
    <citation type="journal article" date="2013" name="Nature">
        <title>Pan genome of the phytoplankton Emiliania underpins its global distribution.</title>
        <authorList>
            <person name="Read B.A."/>
            <person name="Kegel J."/>
            <person name="Klute M.J."/>
            <person name="Kuo A."/>
            <person name="Lefebvre S.C."/>
            <person name="Maumus F."/>
            <person name="Mayer C."/>
            <person name="Miller J."/>
            <person name="Monier A."/>
            <person name="Salamov A."/>
            <person name="Young J."/>
            <person name="Aguilar M."/>
            <person name="Claverie J.M."/>
            <person name="Frickenhaus S."/>
            <person name="Gonzalez K."/>
            <person name="Herman E.K."/>
            <person name="Lin Y.C."/>
            <person name="Napier J."/>
            <person name="Ogata H."/>
            <person name="Sarno A.F."/>
            <person name="Shmutz J."/>
            <person name="Schroeder D."/>
            <person name="de Vargas C."/>
            <person name="Verret F."/>
            <person name="von Dassow P."/>
            <person name="Valentin K."/>
            <person name="Van de Peer Y."/>
            <person name="Wheeler G."/>
            <person name="Dacks J.B."/>
            <person name="Delwiche C.F."/>
            <person name="Dyhrman S.T."/>
            <person name="Glockner G."/>
            <person name="John U."/>
            <person name="Richards T."/>
            <person name="Worden A.Z."/>
            <person name="Zhang X."/>
            <person name="Grigoriev I.V."/>
            <person name="Allen A.E."/>
            <person name="Bidle K."/>
            <person name="Borodovsky M."/>
            <person name="Bowler C."/>
            <person name="Brownlee C."/>
            <person name="Cock J.M."/>
            <person name="Elias M."/>
            <person name="Gladyshev V.N."/>
            <person name="Groth M."/>
            <person name="Guda C."/>
            <person name="Hadaegh A."/>
            <person name="Iglesias-Rodriguez M.D."/>
            <person name="Jenkins J."/>
            <person name="Jones B.M."/>
            <person name="Lawson T."/>
            <person name="Leese F."/>
            <person name="Lindquist E."/>
            <person name="Lobanov A."/>
            <person name="Lomsadze A."/>
            <person name="Malik S.B."/>
            <person name="Marsh M.E."/>
            <person name="Mackinder L."/>
            <person name="Mock T."/>
            <person name="Mueller-Roeber B."/>
            <person name="Pagarete A."/>
            <person name="Parker M."/>
            <person name="Probert I."/>
            <person name="Quesneville H."/>
            <person name="Raines C."/>
            <person name="Rensing S.A."/>
            <person name="Riano-Pachon D.M."/>
            <person name="Richier S."/>
            <person name="Rokitta S."/>
            <person name="Shiraiwa Y."/>
            <person name="Soanes D.M."/>
            <person name="van der Giezen M."/>
            <person name="Wahlund T.M."/>
            <person name="Williams B."/>
            <person name="Wilson W."/>
            <person name="Wolfe G."/>
            <person name="Wurch L.L."/>
        </authorList>
    </citation>
    <scope>NUCLEOTIDE SEQUENCE</scope>
</reference>
<feature type="region of interest" description="Disordered" evidence="1">
    <location>
        <begin position="1"/>
        <end position="78"/>
    </location>
</feature>
<accession>A0A0D3I0J1</accession>
<dbReference type="PaxDb" id="2903-EOD04776"/>